<keyword evidence="6 8" id="KW-0067">ATP-binding</keyword>
<dbReference type="GO" id="GO:0005524">
    <property type="term" value="F:ATP binding"/>
    <property type="evidence" value="ECO:0007669"/>
    <property type="project" value="UniProtKB-UniRule"/>
</dbReference>
<dbReference type="EC" id="2.7.7.-" evidence="8"/>
<accession>A0A4R7HZX2</accession>
<dbReference type="GO" id="GO:0070733">
    <property type="term" value="F:AMPylase activity"/>
    <property type="evidence" value="ECO:0007669"/>
    <property type="project" value="UniProtKB-EC"/>
</dbReference>
<feature type="binding site" evidence="8">
    <location>
        <position position="250"/>
    </location>
    <ligand>
        <name>Mg(2+)</name>
        <dbReference type="ChEBI" id="CHEBI:18420"/>
    </ligand>
</feature>
<dbReference type="EMBL" id="SOAU01000001">
    <property type="protein sequence ID" value="TDT16711.1"/>
    <property type="molecule type" value="Genomic_DNA"/>
</dbReference>
<keyword evidence="4 8" id="KW-0479">Metal-binding</keyword>
<evidence type="ECO:0000256" key="1">
    <source>
        <dbReference type="ARBA" id="ARBA00009747"/>
    </source>
</evidence>
<dbReference type="InterPro" id="IPR003846">
    <property type="entry name" value="SelO"/>
</dbReference>
<feature type="binding site" evidence="8">
    <location>
        <position position="87"/>
    </location>
    <ligand>
        <name>ATP</name>
        <dbReference type="ChEBI" id="CHEBI:30616"/>
    </ligand>
</feature>
<dbReference type="PANTHER" id="PTHR32057">
    <property type="entry name" value="PROTEIN ADENYLYLTRANSFERASE SELO, MITOCHONDRIAL"/>
    <property type="match status" value="1"/>
</dbReference>
<keyword evidence="10" id="KW-1185">Reference proteome</keyword>
<comment type="catalytic activity">
    <reaction evidence="8">
        <text>L-tyrosyl-[protein] + ATP = O-(5'-adenylyl)-L-tyrosyl-[protein] + diphosphate</text>
        <dbReference type="Rhea" id="RHEA:54288"/>
        <dbReference type="Rhea" id="RHEA-COMP:10136"/>
        <dbReference type="Rhea" id="RHEA-COMP:13846"/>
        <dbReference type="ChEBI" id="CHEBI:30616"/>
        <dbReference type="ChEBI" id="CHEBI:33019"/>
        <dbReference type="ChEBI" id="CHEBI:46858"/>
        <dbReference type="ChEBI" id="CHEBI:83624"/>
        <dbReference type="EC" id="2.7.7.108"/>
    </reaction>
</comment>
<proteinExistence type="inferred from homology"/>
<keyword evidence="8" id="KW-0464">Manganese</keyword>
<feature type="binding site" evidence="8">
    <location>
        <position position="122"/>
    </location>
    <ligand>
        <name>ATP</name>
        <dbReference type="ChEBI" id="CHEBI:30616"/>
    </ligand>
</feature>
<evidence type="ECO:0000256" key="5">
    <source>
        <dbReference type="ARBA" id="ARBA00022741"/>
    </source>
</evidence>
<dbReference type="Pfam" id="PF02696">
    <property type="entry name" value="SelO"/>
    <property type="match status" value="1"/>
</dbReference>
<feature type="binding site" evidence="8">
    <location>
        <position position="90"/>
    </location>
    <ligand>
        <name>ATP</name>
        <dbReference type="ChEBI" id="CHEBI:30616"/>
    </ligand>
</feature>
<keyword evidence="7 8" id="KW-0460">Magnesium</keyword>
<evidence type="ECO:0000256" key="4">
    <source>
        <dbReference type="ARBA" id="ARBA00022723"/>
    </source>
</evidence>
<comment type="function">
    <text evidence="8">Nucleotidyltransferase involved in the post-translational modification of proteins. It can catalyze the addition of adenosine monophosphate (AMP) or uridine monophosphate (UMP) to a protein, resulting in modifications known as AMPylation and UMPylation.</text>
</comment>
<comment type="catalytic activity">
    <reaction evidence="8">
        <text>L-histidyl-[protein] + UTP = N(tele)-(5'-uridylyl)-L-histidyl-[protein] + diphosphate</text>
        <dbReference type="Rhea" id="RHEA:83891"/>
        <dbReference type="Rhea" id="RHEA-COMP:9745"/>
        <dbReference type="Rhea" id="RHEA-COMP:20239"/>
        <dbReference type="ChEBI" id="CHEBI:29979"/>
        <dbReference type="ChEBI" id="CHEBI:33019"/>
        <dbReference type="ChEBI" id="CHEBI:46398"/>
        <dbReference type="ChEBI" id="CHEBI:233474"/>
    </reaction>
</comment>
<evidence type="ECO:0000256" key="2">
    <source>
        <dbReference type="ARBA" id="ARBA00022679"/>
    </source>
</evidence>
<dbReference type="PANTHER" id="PTHR32057:SF14">
    <property type="entry name" value="PROTEIN ADENYLYLTRANSFERASE SELO, MITOCHONDRIAL"/>
    <property type="match status" value="1"/>
</dbReference>
<comment type="similarity">
    <text evidence="1 8">Belongs to the SELO family.</text>
</comment>
<gene>
    <name evidence="8" type="primary">ydiU</name>
    <name evidence="8" type="synonym">selO</name>
    <name evidence="9" type="ORF">BDK89_2305</name>
</gene>
<feature type="binding site" evidence="8">
    <location>
        <position position="259"/>
    </location>
    <ligand>
        <name>Mg(2+)</name>
        <dbReference type="ChEBI" id="CHEBI:18420"/>
    </ligand>
</feature>
<evidence type="ECO:0000256" key="6">
    <source>
        <dbReference type="ARBA" id="ARBA00022840"/>
    </source>
</evidence>
<name>A0A4R7HZX2_9ACTN</name>
<dbReference type="RefSeq" id="WP_133869056.1">
    <property type="nucleotide sequence ID" value="NZ_SOAU01000001.1"/>
</dbReference>
<feature type="binding site" evidence="8">
    <location>
        <position position="173"/>
    </location>
    <ligand>
        <name>ATP</name>
        <dbReference type="ChEBI" id="CHEBI:30616"/>
    </ligand>
</feature>
<keyword evidence="5 8" id="KW-0547">Nucleotide-binding</keyword>
<evidence type="ECO:0000256" key="3">
    <source>
        <dbReference type="ARBA" id="ARBA00022695"/>
    </source>
</evidence>
<feature type="active site" description="Proton acceptor" evidence="8">
    <location>
        <position position="249"/>
    </location>
</feature>
<feature type="binding site" evidence="8">
    <location>
        <position position="259"/>
    </location>
    <ligand>
        <name>ATP</name>
        <dbReference type="ChEBI" id="CHEBI:30616"/>
    </ligand>
</feature>
<dbReference type="Proteomes" id="UP000294558">
    <property type="component" value="Unassembled WGS sequence"/>
</dbReference>
<protein>
    <recommendedName>
        <fullName evidence="8">Protein nucleotidyltransferase YdiU</fullName>
        <ecNumber evidence="8">2.7.7.-</ecNumber>
    </recommendedName>
    <alternativeName>
        <fullName evidence="8">Protein adenylyltransferase YdiU</fullName>
        <ecNumber evidence="8">2.7.7.108</ecNumber>
    </alternativeName>
    <alternativeName>
        <fullName evidence="8">Protein uridylyltransferase YdiU</fullName>
        <ecNumber evidence="8">2.7.7.-</ecNumber>
    </alternativeName>
</protein>
<dbReference type="EC" id="2.7.7.108" evidence="8"/>
<comment type="catalytic activity">
    <reaction evidence="8">
        <text>L-seryl-[protein] + ATP = 3-O-(5'-adenylyl)-L-seryl-[protein] + diphosphate</text>
        <dbReference type="Rhea" id="RHEA:58120"/>
        <dbReference type="Rhea" id="RHEA-COMP:9863"/>
        <dbReference type="Rhea" id="RHEA-COMP:15073"/>
        <dbReference type="ChEBI" id="CHEBI:29999"/>
        <dbReference type="ChEBI" id="CHEBI:30616"/>
        <dbReference type="ChEBI" id="CHEBI:33019"/>
        <dbReference type="ChEBI" id="CHEBI:142516"/>
        <dbReference type="EC" id="2.7.7.108"/>
    </reaction>
</comment>
<dbReference type="GO" id="GO:0030145">
    <property type="term" value="F:manganese ion binding"/>
    <property type="evidence" value="ECO:0007669"/>
    <property type="project" value="UniProtKB-UniRule"/>
</dbReference>
<dbReference type="NCBIfam" id="NF000658">
    <property type="entry name" value="PRK00029.1"/>
    <property type="match status" value="1"/>
</dbReference>
<comment type="catalytic activity">
    <reaction evidence="8">
        <text>L-seryl-[protein] + UTP = O-(5'-uridylyl)-L-seryl-[protein] + diphosphate</text>
        <dbReference type="Rhea" id="RHEA:64604"/>
        <dbReference type="Rhea" id="RHEA-COMP:9863"/>
        <dbReference type="Rhea" id="RHEA-COMP:16635"/>
        <dbReference type="ChEBI" id="CHEBI:29999"/>
        <dbReference type="ChEBI" id="CHEBI:33019"/>
        <dbReference type="ChEBI" id="CHEBI:46398"/>
        <dbReference type="ChEBI" id="CHEBI:156051"/>
    </reaction>
</comment>
<evidence type="ECO:0000256" key="7">
    <source>
        <dbReference type="ARBA" id="ARBA00022842"/>
    </source>
</evidence>
<keyword evidence="3 8" id="KW-0548">Nucleotidyltransferase</keyword>
<comment type="cofactor">
    <cofactor evidence="8">
        <name>Mg(2+)</name>
        <dbReference type="ChEBI" id="CHEBI:18420"/>
    </cofactor>
    <cofactor evidence="8">
        <name>Mn(2+)</name>
        <dbReference type="ChEBI" id="CHEBI:29035"/>
    </cofactor>
</comment>
<dbReference type="AlphaFoldDB" id="A0A4R7HZX2"/>
<dbReference type="OrthoDB" id="9776281at2"/>
<dbReference type="GO" id="GO:0000287">
    <property type="term" value="F:magnesium ion binding"/>
    <property type="evidence" value="ECO:0007669"/>
    <property type="project" value="UniProtKB-UniRule"/>
</dbReference>
<feature type="binding site" evidence="8">
    <location>
        <position position="123"/>
    </location>
    <ligand>
        <name>ATP</name>
        <dbReference type="ChEBI" id="CHEBI:30616"/>
    </ligand>
</feature>
<comment type="caution">
    <text evidence="9">The sequence shown here is derived from an EMBL/GenBank/DDBJ whole genome shotgun (WGS) entry which is preliminary data.</text>
</comment>
<evidence type="ECO:0000313" key="9">
    <source>
        <dbReference type="EMBL" id="TDT16711.1"/>
    </source>
</evidence>
<evidence type="ECO:0000313" key="10">
    <source>
        <dbReference type="Proteomes" id="UP000294558"/>
    </source>
</evidence>
<dbReference type="HAMAP" id="MF_00692">
    <property type="entry name" value="SelO"/>
    <property type="match status" value="1"/>
</dbReference>
<feature type="binding site" evidence="8">
    <location>
        <position position="180"/>
    </location>
    <ligand>
        <name>ATP</name>
        <dbReference type="ChEBI" id="CHEBI:30616"/>
    </ligand>
</feature>
<feature type="binding site" evidence="8">
    <location>
        <position position="110"/>
    </location>
    <ligand>
        <name>ATP</name>
        <dbReference type="ChEBI" id="CHEBI:30616"/>
    </ligand>
</feature>
<organism evidence="9 10">
    <name type="scientific">Ilumatobacter fluminis</name>
    <dbReference type="NCBI Taxonomy" id="467091"/>
    <lineage>
        <taxon>Bacteria</taxon>
        <taxon>Bacillati</taxon>
        <taxon>Actinomycetota</taxon>
        <taxon>Acidimicrobiia</taxon>
        <taxon>Acidimicrobiales</taxon>
        <taxon>Ilumatobacteraceae</taxon>
        <taxon>Ilumatobacter</taxon>
    </lineage>
</organism>
<keyword evidence="2 8" id="KW-0808">Transferase</keyword>
<sequence length="493" mass="53270">MSTAVSDIELTSTYRATLPELAVDWEAAEMPDPRLVAFNDTLAADLGLAALRDQVDVLAGQRLLPGSHPVAMAYAGHQFGSYNPQLGDGRALLLGEVTGPDGQRVDLHLKGSGRTPFARGGDGRAALGSMLREFLFAEAIHAPGIPTTRALAVVTTGDRVHRAGDDVGALLVRVAASHLRVGTFEYAARLPDRSVLQRLTDQAIERHHPGAADADVPAFGLLDAVVGVQAELIAQWMLVGFVHGVMNTDNTTISGETIDYGPCAFMNRFDPDTVFSSIDHGGRYRYAHQPSIAEWNLTRLAESLLPLVVAPDQGNVDDAVAEARSVLETFMPRFRTAWEAGMRRKLGLLDEHDGDAELFDELVAAMRDDRADLTLTFRMLADEARRSTQLVSAPLDHGEAVGAWVDGWTARLEREGRDADAVAAAMDAVNPIYVPRNHLVEEALSAAASGDMEPFGTMLDAVTDPFTARPGLERHARPAPDDFDRTYQTFCGT</sequence>
<comment type="catalytic activity">
    <reaction evidence="8">
        <text>L-threonyl-[protein] + ATP = 3-O-(5'-adenylyl)-L-threonyl-[protein] + diphosphate</text>
        <dbReference type="Rhea" id="RHEA:54292"/>
        <dbReference type="Rhea" id="RHEA-COMP:11060"/>
        <dbReference type="Rhea" id="RHEA-COMP:13847"/>
        <dbReference type="ChEBI" id="CHEBI:30013"/>
        <dbReference type="ChEBI" id="CHEBI:30616"/>
        <dbReference type="ChEBI" id="CHEBI:33019"/>
        <dbReference type="ChEBI" id="CHEBI:138113"/>
        <dbReference type="EC" id="2.7.7.108"/>
    </reaction>
</comment>
<comment type="catalytic activity">
    <reaction evidence="8">
        <text>L-tyrosyl-[protein] + UTP = O-(5'-uridylyl)-L-tyrosyl-[protein] + diphosphate</text>
        <dbReference type="Rhea" id="RHEA:83887"/>
        <dbReference type="Rhea" id="RHEA-COMP:10136"/>
        <dbReference type="Rhea" id="RHEA-COMP:20238"/>
        <dbReference type="ChEBI" id="CHEBI:33019"/>
        <dbReference type="ChEBI" id="CHEBI:46398"/>
        <dbReference type="ChEBI" id="CHEBI:46858"/>
        <dbReference type="ChEBI" id="CHEBI:90602"/>
    </reaction>
</comment>
<feature type="binding site" evidence="8">
    <location>
        <position position="89"/>
    </location>
    <ligand>
        <name>ATP</name>
        <dbReference type="ChEBI" id="CHEBI:30616"/>
    </ligand>
</feature>
<reference evidence="9 10" key="1">
    <citation type="submission" date="2019-03" db="EMBL/GenBank/DDBJ databases">
        <title>Sequencing the genomes of 1000 actinobacteria strains.</title>
        <authorList>
            <person name="Klenk H.-P."/>
        </authorList>
    </citation>
    <scope>NUCLEOTIDE SEQUENCE [LARGE SCALE GENOMIC DNA]</scope>
    <source>
        <strain evidence="9 10">DSM 18936</strain>
    </source>
</reference>
<evidence type="ECO:0000256" key="8">
    <source>
        <dbReference type="HAMAP-Rule" id="MF_00692"/>
    </source>
</evidence>